<dbReference type="InterPro" id="IPR003593">
    <property type="entry name" value="AAA+_ATPase"/>
</dbReference>
<organism evidence="8 9">
    <name type="scientific">Blastopirellula marina</name>
    <dbReference type="NCBI Taxonomy" id="124"/>
    <lineage>
        <taxon>Bacteria</taxon>
        <taxon>Pseudomonadati</taxon>
        <taxon>Planctomycetota</taxon>
        <taxon>Planctomycetia</taxon>
        <taxon>Pirellulales</taxon>
        <taxon>Pirellulaceae</taxon>
        <taxon>Blastopirellula</taxon>
    </lineage>
</organism>
<evidence type="ECO:0000256" key="4">
    <source>
        <dbReference type="ARBA" id="ARBA00023125"/>
    </source>
</evidence>
<dbReference type="PRINTS" id="PR01590">
    <property type="entry name" value="HTHFIS"/>
</dbReference>
<dbReference type="InterPro" id="IPR009057">
    <property type="entry name" value="Homeodomain-like_sf"/>
</dbReference>
<dbReference type="InterPro" id="IPR002197">
    <property type="entry name" value="HTH_Fis"/>
</dbReference>
<protein>
    <submittedName>
        <fullName evidence="8">Sigma-54-dependent Fis family transcriptional regulator</fullName>
    </submittedName>
</protein>
<dbReference type="Pfam" id="PF02954">
    <property type="entry name" value="HTH_8"/>
    <property type="match status" value="1"/>
</dbReference>
<dbReference type="SMART" id="SM00382">
    <property type="entry name" value="AAA"/>
    <property type="match status" value="1"/>
</dbReference>
<keyword evidence="2" id="KW-0067">ATP-binding</keyword>
<name>A0A2S8GHR2_9BACT</name>
<comment type="caution">
    <text evidence="8">The sequence shown here is derived from an EMBL/GenBank/DDBJ whole genome shotgun (WGS) entry which is preliminary data.</text>
</comment>
<dbReference type="OrthoDB" id="9807827at2"/>
<dbReference type="GO" id="GO:0043565">
    <property type="term" value="F:sequence-specific DNA binding"/>
    <property type="evidence" value="ECO:0007669"/>
    <property type="project" value="InterPro"/>
</dbReference>
<dbReference type="PROSITE" id="PS00675">
    <property type="entry name" value="SIGMA54_INTERACT_1"/>
    <property type="match status" value="1"/>
</dbReference>
<dbReference type="EMBL" id="PUHZ01000021">
    <property type="protein sequence ID" value="PQO43992.1"/>
    <property type="molecule type" value="Genomic_DNA"/>
</dbReference>
<dbReference type="CDD" id="cd00009">
    <property type="entry name" value="AAA"/>
    <property type="match status" value="1"/>
</dbReference>
<dbReference type="SUPFAM" id="SSF52540">
    <property type="entry name" value="P-loop containing nucleoside triphosphate hydrolases"/>
    <property type="match status" value="1"/>
</dbReference>
<accession>A0A2S8GHR2</accession>
<dbReference type="Gene3D" id="1.10.10.60">
    <property type="entry name" value="Homeodomain-like"/>
    <property type="match status" value="1"/>
</dbReference>
<keyword evidence="6" id="KW-0804">Transcription</keyword>
<dbReference type="FunFam" id="1.10.8.60:FF:000014">
    <property type="entry name" value="DNA-binding transcriptional regulator NtrC"/>
    <property type="match status" value="1"/>
</dbReference>
<dbReference type="PANTHER" id="PTHR32071">
    <property type="entry name" value="TRANSCRIPTIONAL REGULATORY PROTEIN"/>
    <property type="match status" value="1"/>
</dbReference>
<keyword evidence="5" id="KW-0010">Activator</keyword>
<dbReference type="InterPro" id="IPR027417">
    <property type="entry name" value="P-loop_NTPase"/>
</dbReference>
<dbReference type="FunFam" id="3.40.50.300:FF:000006">
    <property type="entry name" value="DNA-binding transcriptional regulator NtrC"/>
    <property type="match status" value="1"/>
</dbReference>
<dbReference type="AlphaFoldDB" id="A0A2S8GHR2"/>
<feature type="domain" description="Sigma-54 factor interaction" evidence="7">
    <location>
        <begin position="24"/>
        <end position="253"/>
    </location>
</feature>
<dbReference type="Pfam" id="PF00158">
    <property type="entry name" value="Sigma54_activat"/>
    <property type="match status" value="1"/>
</dbReference>
<dbReference type="GO" id="GO:0005524">
    <property type="term" value="F:ATP binding"/>
    <property type="evidence" value="ECO:0007669"/>
    <property type="project" value="UniProtKB-KW"/>
</dbReference>
<dbReference type="PROSITE" id="PS00676">
    <property type="entry name" value="SIGMA54_INTERACT_2"/>
    <property type="match status" value="1"/>
</dbReference>
<evidence type="ECO:0000256" key="1">
    <source>
        <dbReference type="ARBA" id="ARBA00022741"/>
    </source>
</evidence>
<evidence type="ECO:0000256" key="6">
    <source>
        <dbReference type="ARBA" id="ARBA00023163"/>
    </source>
</evidence>
<evidence type="ECO:0000313" key="8">
    <source>
        <dbReference type="EMBL" id="PQO43992.1"/>
    </source>
</evidence>
<proteinExistence type="predicted"/>
<evidence type="ECO:0000256" key="3">
    <source>
        <dbReference type="ARBA" id="ARBA00023015"/>
    </source>
</evidence>
<dbReference type="Gene3D" id="3.40.50.300">
    <property type="entry name" value="P-loop containing nucleotide triphosphate hydrolases"/>
    <property type="match status" value="1"/>
</dbReference>
<dbReference type="PANTHER" id="PTHR32071:SF122">
    <property type="entry name" value="SIGMA FACTOR"/>
    <property type="match status" value="1"/>
</dbReference>
<dbReference type="InterPro" id="IPR058031">
    <property type="entry name" value="AAA_lid_NorR"/>
</dbReference>
<gene>
    <name evidence="8" type="ORF">C5Y93_20845</name>
</gene>
<dbReference type="Pfam" id="PF25601">
    <property type="entry name" value="AAA_lid_14"/>
    <property type="match status" value="1"/>
</dbReference>
<dbReference type="InterPro" id="IPR025943">
    <property type="entry name" value="Sigma_54_int_dom_ATP-bd_2"/>
</dbReference>
<dbReference type="PROSITE" id="PS50045">
    <property type="entry name" value="SIGMA54_INTERACT_4"/>
    <property type="match status" value="1"/>
</dbReference>
<keyword evidence="4" id="KW-0238">DNA-binding</keyword>
<keyword evidence="1" id="KW-0547">Nucleotide-binding</keyword>
<dbReference type="InterPro" id="IPR002078">
    <property type="entry name" value="Sigma_54_int"/>
</dbReference>
<keyword evidence="3" id="KW-0805">Transcription regulation</keyword>
<dbReference type="Proteomes" id="UP000237819">
    <property type="component" value="Unassembled WGS sequence"/>
</dbReference>
<dbReference type="Gene3D" id="1.10.8.60">
    <property type="match status" value="1"/>
</dbReference>
<dbReference type="InterPro" id="IPR025662">
    <property type="entry name" value="Sigma_54_int_dom_ATP-bd_1"/>
</dbReference>
<evidence type="ECO:0000313" key="9">
    <source>
        <dbReference type="Proteomes" id="UP000237819"/>
    </source>
</evidence>
<reference evidence="8 9" key="1">
    <citation type="submission" date="2018-02" db="EMBL/GenBank/DDBJ databases">
        <title>Comparative genomes isolates from brazilian mangrove.</title>
        <authorList>
            <person name="Araujo J.E."/>
            <person name="Taketani R.G."/>
            <person name="Silva M.C.P."/>
            <person name="Loureco M.V."/>
            <person name="Andreote F.D."/>
        </authorList>
    </citation>
    <scope>NUCLEOTIDE SEQUENCE [LARGE SCALE GENOMIC DNA]</scope>
    <source>
        <strain evidence="8 9">Nap-Phe MGV</strain>
    </source>
</reference>
<dbReference type="SUPFAM" id="SSF46689">
    <property type="entry name" value="Homeodomain-like"/>
    <property type="match status" value="1"/>
</dbReference>
<evidence type="ECO:0000259" key="7">
    <source>
        <dbReference type="PROSITE" id="PS50045"/>
    </source>
</evidence>
<evidence type="ECO:0000256" key="5">
    <source>
        <dbReference type="ARBA" id="ARBA00023159"/>
    </source>
</evidence>
<dbReference type="PROSITE" id="PS00688">
    <property type="entry name" value="SIGMA54_INTERACT_3"/>
    <property type="match status" value="1"/>
</dbReference>
<evidence type="ECO:0000256" key="2">
    <source>
        <dbReference type="ARBA" id="ARBA00022840"/>
    </source>
</evidence>
<dbReference type="InterPro" id="IPR025944">
    <property type="entry name" value="Sigma_54_int_dom_CS"/>
</dbReference>
<dbReference type="GO" id="GO:0006355">
    <property type="term" value="P:regulation of DNA-templated transcription"/>
    <property type="evidence" value="ECO:0007669"/>
    <property type="project" value="InterPro"/>
</dbReference>
<sequence>MYGDWSDAPRSLATLGYEPPIPGLIGSSQAMMEVYNLTRRVAGSNASVLLLGETGVGKEMIASAVHRLSQRAAGPFVKVNCGALSESLLESELFGHMRGAFTGAVSNRTGRFEAAHGGSIFLDEINSTSLHLQVKLLRVLQEREFERVGDTQTIRVDTRVVAASNRDLMDEVEAERFREDLYWRLNVVPIRIPPLRERREDIPELVAHFLNVYSEANERHVVHIQREAMEAMQDHDWPGNVRELQNYVERAVVLAESDELTVDLLPPEMRNGSKRPALGMSAQALDLDTLTQEVVQQGLNDADPDAEDLHSRVVNRVEKELIAQVMQACSGVQTKAATRLGINRNTLHKKLKEYDLDS</sequence>